<dbReference type="EMBL" id="AGYV01000001">
    <property type="protein sequence ID" value="ENY87795.1"/>
    <property type="molecule type" value="Genomic_DNA"/>
</dbReference>
<evidence type="ECO:0000259" key="1">
    <source>
        <dbReference type="Pfam" id="PF09851"/>
    </source>
</evidence>
<evidence type="ECO:0000313" key="3">
    <source>
        <dbReference type="Proteomes" id="UP000013051"/>
    </source>
</evidence>
<proteinExistence type="predicted"/>
<dbReference type="Pfam" id="PF09851">
    <property type="entry name" value="SHOCT"/>
    <property type="match status" value="1"/>
</dbReference>
<name>N9VB20_CLOIN</name>
<organism evidence="2 3">
    <name type="scientific">[Clostridium] innocuum 2959</name>
    <dbReference type="NCBI Taxonomy" id="999413"/>
    <lineage>
        <taxon>Bacteria</taxon>
        <taxon>Bacillati</taxon>
        <taxon>Bacillota</taxon>
        <taxon>Clostridia</taxon>
        <taxon>Eubacteriales</taxon>
        <taxon>Clostridiaceae</taxon>
        <taxon>Clostridium</taxon>
    </lineage>
</organism>
<sequence>MRNEIKGNGCVVNTINDCVKIKTNLFGIFNIEKGDIIAISDFNKAKTLSLGNFIIATDKFFYQLNFSKKQMNDFEELYNLFLHNNPNAQGYVKNFTLDYKGGHPSLTKDGIATLEIFENCVGIRQGVDAVLLQYHDILSIQLETQEQISSRFTATRIALLGPFALAFKKKTKSTDKFLTIDYKDSNNLEFTVVFSGANCGLAQRDIYDTYSNFMQKTPLNRNKDNLPNPYEEIKKLKELFDIGAITQEEFEAKKKQLLNL</sequence>
<dbReference type="AlphaFoldDB" id="N9VB20"/>
<dbReference type="HOGENOM" id="CLU_1068342_0_0_9"/>
<dbReference type="PATRIC" id="fig|999413.4.peg.260"/>
<reference evidence="2 3" key="1">
    <citation type="submission" date="2013-01" db="EMBL/GenBank/DDBJ databases">
        <title>The Genome Sequence of Clostridium innocuum 2959.</title>
        <authorList>
            <consortium name="The Broad Institute Genome Sequencing Platform"/>
            <person name="Earl A."/>
            <person name="Ward D."/>
            <person name="Feldgarden M."/>
            <person name="Gevers D."/>
            <person name="Courvalin P."/>
            <person name="Lambert T."/>
            <person name="Walker B."/>
            <person name="Young S.K."/>
            <person name="Zeng Q."/>
            <person name="Gargeya S."/>
            <person name="Fitzgerald M."/>
            <person name="Haas B."/>
            <person name="Abouelleil A."/>
            <person name="Alvarado L."/>
            <person name="Arachchi H.M."/>
            <person name="Berlin A.M."/>
            <person name="Chapman S.B."/>
            <person name="Dewar J."/>
            <person name="Goldberg J."/>
            <person name="Griggs A."/>
            <person name="Gujja S."/>
            <person name="Hansen M."/>
            <person name="Howarth C."/>
            <person name="Imamovic A."/>
            <person name="Larimer J."/>
            <person name="McCowan C."/>
            <person name="Murphy C."/>
            <person name="Neiman D."/>
            <person name="Pearson M."/>
            <person name="Priest M."/>
            <person name="Roberts A."/>
            <person name="Saif S."/>
            <person name="Shea T."/>
            <person name="Sisk P."/>
            <person name="Sykes S."/>
            <person name="Wortman J."/>
            <person name="Nusbaum C."/>
            <person name="Birren B."/>
        </authorList>
    </citation>
    <scope>NUCLEOTIDE SEQUENCE [LARGE SCALE GENOMIC DNA]</scope>
    <source>
        <strain evidence="2 3">2959</strain>
    </source>
</reference>
<dbReference type="InterPro" id="IPR018649">
    <property type="entry name" value="SHOCT"/>
</dbReference>
<gene>
    <name evidence="2" type="ORF">HMPREF1094_00246</name>
</gene>
<keyword evidence="3" id="KW-1185">Reference proteome</keyword>
<feature type="domain" description="SHOCT" evidence="1">
    <location>
        <begin position="231"/>
        <end position="258"/>
    </location>
</feature>
<comment type="caution">
    <text evidence="2">The sequence shown here is derived from an EMBL/GenBank/DDBJ whole genome shotgun (WGS) entry which is preliminary data.</text>
</comment>
<dbReference type="RefSeq" id="WP_002605949.1">
    <property type="nucleotide sequence ID" value="NZ_KB850943.1"/>
</dbReference>
<accession>N9VB20</accession>
<dbReference type="Proteomes" id="UP000013051">
    <property type="component" value="Unassembled WGS sequence"/>
</dbReference>
<evidence type="ECO:0000313" key="2">
    <source>
        <dbReference type="EMBL" id="ENY87795.1"/>
    </source>
</evidence>
<protein>
    <recommendedName>
        <fullName evidence="1">SHOCT domain-containing protein</fullName>
    </recommendedName>
</protein>